<sequence length="137" mass="15237">MRRSQGFTLIEVMITVAVIAILASFAYPSYQNYMAKTYRTEGKRELVRLSNLMEQYFLDSRKYPTDLSKLGLVTSSSGFETEDGHYVISASQTTVFDYTLKASPQGVQATRDSSCGYLTLDNLGTKGAQGSVADCWR</sequence>
<dbReference type="PANTHER" id="PTHR30093:SF47">
    <property type="entry name" value="TYPE IV PILUS NON-CORE MINOR PILIN PILE"/>
    <property type="match status" value="1"/>
</dbReference>
<dbReference type="EMBL" id="SHLY01000007">
    <property type="protein sequence ID" value="TAA41870.1"/>
    <property type="molecule type" value="Genomic_DNA"/>
</dbReference>
<evidence type="ECO:0000313" key="3">
    <source>
        <dbReference type="EMBL" id="TAA41870.1"/>
    </source>
</evidence>
<evidence type="ECO:0000256" key="1">
    <source>
        <dbReference type="ARBA" id="ARBA00022481"/>
    </source>
</evidence>
<organism evidence="3 4">
    <name type="scientific">Corallincola spongiicola</name>
    <dbReference type="NCBI Taxonomy" id="2520508"/>
    <lineage>
        <taxon>Bacteria</taxon>
        <taxon>Pseudomonadati</taxon>
        <taxon>Pseudomonadota</taxon>
        <taxon>Gammaproteobacteria</taxon>
        <taxon>Alteromonadales</taxon>
        <taxon>Psychromonadaceae</taxon>
        <taxon>Corallincola</taxon>
    </lineage>
</organism>
<dbReference type="NCBIfam" id="TIGR02532">
    <property type="entry name" value="IV_pilin_GFxxxE"/>
    <property type="match status" value="1"/>
</dbReference>
<gene>
    <name evidence="3" type="ORF">EXY25_16700</name>
</gene>
<keyword evidence="2" id="KW-0472">Membrane</keyword>
<dbReference type="InterPro" id="IPR012902">
    <property type="entry name" value="N_methyl_site"/>
</dbReference>
<keyword evidence="1" id="KW-0488">Methylation</keyword>
<accession>A0ABY1WLT9</accession>
<dbReference type="InterPro" id="IPR031982">
    <property type="entry name" value="PilE-like"/>
</dbReference>
<keyword evidence="2" id="KW-1133">Transmembrane helix</keyword>
<dbReference type="RefSeq" id="WP_130567754.1">
    <property type="nucleotide sequence ID" value="NZ_SHLY01000007.1"/>
</dbReference>
<evidence type="ECO:0000256" key="2">
    <source>
        <dbReference type="SAM" id="Phobius"/>
    </source>
</evidence>
<protein>
    <submittedName>
        <fullName evidence="3">Type IV pilin protein</fullName>
    </submittedName>
</protein>
<dbReference type="Pfam" id="PF16732">
    <property type="entry name" value="ComP_DUS"/>
    <property type="match status" value="1"/>
</dbReference>
<dbReference type="Pfam" id="PF07963">
    <property type="entry name" value="N_methyl"/>
    <property type="match status" value="1"/>
</dbReference>
<feature type="transmembrane region" description="Helical" evidence="2">
    <location>
        <begin position="7"/>
        <end position="27"/>
    </location>
</feature>
<dbReference type="SUPFAM" id="SSF54523">
    <property type="entry name" value="Pili subunits"/>
    <property type="match status" value="1"/>
</dbReference>
<dbReference type="InterPro" id="IPR045584">
    <property type="entry name" value="Pilin-like"/>
</dbReference>
<comment type="caution">
    <text evidence="3">The sequence shown here is derived from an EMBL/GenBank/DDBJ whole genome shotgun (WGS) entry which is preliminary data.</text>
</comment>
<dbReference type="InterPro" id="IPR000983">
    <property type="entry name" value="Bac_GSPG_pilin"/>
</dbReference>
<dbReference type="Gene3D" id="3.30.700.10">
    <property type="entry name" value="Glycoprotein, Type 4 Pilin"/>
    <property type="match status" value="1"/>
</dbReference>
<dbReference type="PANTHER" id="PTHR30093">
    <property type="entry name" value="GENERAL SECRETION PATHWAY PROTEIN G"/>
    <property type="match status" value="1"/>
</dbReference>
<dbReference type="PRINTS" id="PR00813">
    <property type="entry name" value="BCTERIALGSPG"/>
</dbReference>
<keyword evidence="2" id="KW-0812">Transmembrane</keyword>
<reference evidence="4" key="1">
    <citation type="submission" date="2019-02" db="EMBL/GenBank/DDBJ databases">
        <title>Draft genome sequence of Muricauda sp. 176CP4-71.</title>
        <authorList>
            <person name="Park J.-S."/>
        </authorList>
    </citation>
    <scope>NUCLEOTIDE SEQUENCE [LARGE SCALE GENOMIC DNA]</scope>
    <source>
        <strain evidence="4">176GS2-150</strain>
    </source>
</reference>
<dbReference type="Proteomes" id="UP000292544">
    <property type="component" value="Unassembled WGS sequence"/>
</dbReference>
<proteinExistence type="predicted"/>
<name>A0ABY1WLT9_9GAMM</name>
<evidence type="ECO:0000313" key="4">
    <source>
        <dbReference type="Proteomes" id="UP000292544"/>
    </source>
</evidence>
<dbReference type="PROSITE" id="PS00409">
    <property type="entry name" value="PROKAR_NTER_METHYL"/>
    <property type="match status" value="1"/>
</dbReference>
<keyword evidence="4" id="KW-1185">Reference proteome</keyword>